<keyword evidence="2" id="KW-0784">Thiamine biosynthesis</keyword>
<reference evidence="4" key="1">
    <citation type="submission" date="2022-06" db="EMBL/GenBank/DDBJ databases">
        <title>Helicobacter colisuis sp. nov.</title>
        <authorList>
            <person name="Papic B."/>
            <person name="Gruntar I."/>
        </authorList>
    </citation>
    <scope>NUCLEOTIDE SEQUENCE</scope>
    <source>
        <strain evidence="4">11154-15</strain>
    </source>
</reference>
<evidence type="ECO:0000256" key="2">
    <source>
        <dbReference type="ARBA" id="ARBA00022977"/>
    </source>
</evidence>
<sequence>MLQGIYAISDEILTPYQEIFTMLSKAIKGGVSIFQFRDKTHQDNQIESLVTELMDYCKQEGVLFVLNDRIELAMKLQTKGLHIGKKQEVNPYSLDELLMIRKSYGGILGVSCYGDLQLAQNAKEIGADYIAFGSCFTSSTKTQAKVISLDLFQKIQGIKKCAIGGINQQNIHQLQNADMAACISSIWKGDITQNILNLKRNWKKI</sequence>
<dbReference type="Pfam" id="PF02581">
    <property type="entry name" value="TMP-TENI"/>
    <property type="match status" value="1"/>
</dbReference>
<evidence type="ECO:0000313" key="4">
    <source>
        <dbReference type="EMBL" id="MCL9819105.1"/>
    </source>
</evidence>
<name>A0ABT0TTV2_9HELI</name>
<organism evidence="4 5">
    <name type="scientific">Helicobacter colisuis</name>
    <dbReference type="NCBI Taxonomy" id="2949739"/>
    <lineage>
        <taxon>Bacteria</taxon>
        <taxon>Pseudomonadati</taxon>
        <taxon>Campylobacterota</taxon>
        <taxon>Epsilonproteobacteria</taxon>
        <taxon>Campylobacterales</taxon>
        <taxon>Helicobacteraceae</taxon>
        <taxon>Helicobacter</taxon>
    </lineage>
</organism>
<keyword evidence="5" id="KW-1185">Reference proteome</keyword>
<evidence type="ECO:0000313" key="5">
    <source>
        <dbReference type="Proteomes" id="UP001057522"/>
    </source>
</evidence>
<dbReference type="Proteomes" id="UP001057522">
    <property type="component" value="Unassembled WGS sequence"/>
</dbReference>
<dbReference type="Gene3D" id="3.20.20.70">
    <property type="entry name" value="Aldolase class I"/>
    <property type="match status" value="1"/>
</dbReference>
<dbReference type="CDD" id="cd00564">
    <property type="entry name" value="TMP_TenI"/>
    <property type="match status" value="1"/>
</dbReference>
<dbReference type="SUPFAM" id="SSF51391">
    <property type="entry name" value="Thiamin phosphate synthase"/>
    <property type="match status" value="1"/>
</dbReference>
<dbReference type="InterPro" id="IPR036206">
    <property type="entry name" value="ThiamineP_synth_sf"/>
</dbReference>
<accession>A0ABT0TTV2</accession>
<evidence type="ECO:0000256" key="1">
    <source>
        <dbReference type="ARBA" id="ARBA00004948"/>
    </source>
</evidence>
<dbReference type="RefSeq" id="WP_112057494.1">
    <property type="nucleotide sequence ID" value="NZ_JAMOKW010000004.1"/>
</dbReference>
<comment type="pathway">
    <text evidence="1">Cofactor biosynthesis; thiamine diphosphate biosynthesis.</text>
</comment>
<dbReference type="InterPro" id="IPR013785">
    <property type="entry name" value="Aldolase_TIM"/>
</dbReference>
<evidence type="ECO:0000259" key="3">
    <source>
        <dbReference type="Pfam" id="PF02581"/>
    </source>
</evidence>
<dbReference type="PANTHER" id="PTHR20857:SF15">
    <property type="entry name" value="THIAMINE-PHOSPHATE SYNTHASE"/>
    <property type="match status" value="1"/>
</dbReference>
<comment type="caution">
    <text evidence="4">The sequence shown here is derived from an EMBL/GenBank/DDBJ whole genome shotgun (WGS) entry which is preliminary data.</text>
</comment>
<feature type="domain" description="Thiamine phosphate synthase/TenI" evidence="3">
    <location>
        <begin position="5"/>
        <end position="186"/>
    </location>
</feature>
<proteinExistence type="predicted"/>
<gene>
    <name evidence="4" type="ORF">NCR95_02810</name>
</gene>
<dbReference type="InterPro" id="IPR022998">
    <property type="entry name" value="ThiamineP_synth_TenI"/>
</dbReference>
<dbReference type="EMBL" id="JAMOKX010000002">
    <property type="protein sequence ID" value="MCL9819105.1"/>
    <property type="molecule type" value="Genomic_DNA"/>
</dbReference>
<dbReference type="PANTHER" id="PTHR20857">
    <property type="entry name" value="THIAMINE-PHOSPHATE PYROPHOSPHORYLASE"/>
    <property type="match status" value="1"/>
</dbReference>
<protein>
    <submittedName>
        <fullName evidence="4">Thiamine phosphate synthase</fullName>
    </submittedName>
</protein>